<dbReference type="AlphaFoldDB" id="S4PN72"/>
<protein>
    <submittedName>
        <fullName evidence="2">Uncharacterized protein</fullName>
    </submittedName>
</protein>
<sequence>MDDATRTLPTEKKSLSRVCSSRLTVEASKRRRNRSLSVSSTSLNSSDSETRANWRRKSIKTSHSEMSSSVC</sequence>
<proteinExistence type="predicted"/>
<reference evidence="2" key="2">
    <citation type="submission" date="2013-05" db="EMBL/GenBank/DDBJ databases">
        <authorList>
            <person name="Carter J.-M."/>
            <person name="Baker S.C."/>
            <person name="Pink R."/>
            <person name="Carter D.R.F."/>
            <person name="Collins A."/>
            <person name="Tomlin J."/>
            <person name="Gibbs M."/>
            <person name="Breuker C.J."/>
        </authorList>
    </citation>
    <scope>NUCLEOTIDE SEQUENCE</scope>
    <source>
        <tissue evidence="2">Ovary</tissue>
    </source>
</reference>
<evidence type="ECO:0000313" key="2">
    <source>
        <dbReference type="EMBL" id="JAA91543.1"/>
    </source>
</evidence>
<feature type="compositionally biased region" description="Low complexity" evidence="1">
    <location>
        <begin position="35"/>
        <end position="47"/>
    </location>
</feature>
<name>S4PN72_9NEOP</name>
<organism evidence="2">
    <name type="scientific">Pararge aegeria</name>
    <name type="common">speckled wood butterfly</name>
    <dbReference type="NCBI Taxonomy" id="116150"/>
    <lineage>
        <taxon>Eukaryota</taxon>
        <taxon>Metazoa</taxon>
        <taxon>Ecdysozoa</taxon>
        <taxon>Arthropoda</taxon>
        <taxon>Hexapoda</taxon>
        <taxon>Insecta</taxon>
        <taxon>Pterygota</taxon>
        <taxon>Neoptera</taxon>
        <taxon>Endopterygota</taxon>
        <taxon>Lepidoptera</taxon>
        <taxon>Glossata</taxon>
        <taxon>Ditrysia</taxon>
        <taxon>Papilionoidea</taxon>
        <taxon>Nymphalidae</taxon>
        <taxon>Satyrinae</taxon>
        <taxon>Satyrini</taxon>
        <taxon>Parargina</taxon>
        <taxon>Pararge</taxon>
    </lineage>
</organism>
<dbReference type="EMBL" id="GAIX01001017">
    <property type="protein sequence ID" value="JAA91543.1"/>
    <property type="molecule type" value="Transcribed_RNA"/>
</dbReference>
<reference evidence="2" key="1">
    <citation type="journal article" date="2013" name="BMC Genomics">
        <title>Unscrambling butterfly oogenesis.</title>
        <authorList>
            <person name="Carter J.M."/>
            <person name="Baker S.C."/>
            <person name="Pink R."/>
            <person name="Carter D.R."/>
            <person name="Collins A."/>
            <person name="Tomlin J."/>
            <person name="Gibbs M."/>
            <person name="Breuker C.J."/>
        </authorList>
    </citation>
    <scope>NUCLEOTIDE SEQUENCE</scope>
    <source>
        <tissue evidence="2">Ovary</tissue>
    </source>
</reference>
<evidence type="ECO:0000256" key="1">
    <source>
        <dbReference type="SAM" id="MobiDB-lite"/>
    </source>
</evidence>
<feature type="non-terminal residue" evidence="2">
    <location>
        <position position="71"/>
    </location>
</feature>
<accession>S4PN72</accession>
<feature type="region of interest" description="Disordered" evidence="1">
    <location>
        <begin position="1"/>
        <end position="71"/>
    </location>
</feature>